<evidence type="ECO:0000313" key="1">
    <source>
        <dbReference type="EMBL" id="ENZ64514.1"/>
    </source>
</evidence>
<reference evidence="1" key="1">
    <citation type="submission" date="2013-01" db="EMBL/GenBank/DDBJ databases">
        <title>The Genome Sequence of Clostridium clostridioforme 90A6.</title>
        <authorList>
            <consortium name="The Broad Institute Genome Sequencing Platform"/>
            <person name="Earl A."/>
            <person name="Ward D."/>
            <person name="Feldgarden M."/>
            <person name="Gevers D."/>
            <person name="Courvalin P."/>
            <person name="Lambert T."/>
            <person name="Walker B."/>
            <person name="Young S.K."/>
            <person name="Zeng Q."/>
            <person name="Gargeya S."/>
            <person name="Fitzgerald M."/>
            <person name="Haas B."/>
            <person name="Abouelleil A."/>
            <person name="Alvarado L."/>
            <person name="Arachchi H.M."/>
            <person name="Berlin A.M."/>
            <person name="Chapman S.B."/>
            <person name="Dewar J."/>
            <person name="Goldberg J."/>
            <person name="Griggs A."/>
            <person name="Gujja S."/>
            <person name="Hansen M."/>
            <person name="Howarth C."/>
            <person name="Imamovic A."/>
            <person name="Larimer J."/>
            <person name="McCowan C."/>
            <person name="Murphy C."/>
            <person name="Neiman D."/>
            <person name="Pearson M."/>
            <person name="Priest M."/>
            <person name="Roberts A."/>
            <person name="Saif S."/>
            <person name="Shea T."/>
            <person name="Sisk P."/>
            <person name="Sykes S."/>
            <person name="Wortman J."/>
            <person name="Nusbaum C."/>
            <person name="Birren B."/>
        </authorList>
    </citation>
    <scope>NUCLEOTIDE SEQUENCE [LARGE SCALE GENOMIC DNA]</scope>
    <source>
        <strain evidence="1">90A6</strain>
    </source>
</reference>
<gene>
    <name evidence="1" type="ORF">HMPREF1083_02436</name>
</gene>
<organism evidence="1 2">
    <name type="scientific">[Clostridium] clostridioforme 90A6</name>
    <dbReference type="NCBI Taxonomy" id="999406"/>
    <lineage>
        <taxon>Bacteria</taxon>
        <taxon>Bacillati</taxon>
        <taxon>Bacillota</taxon>
        <taxon>Clostridia</taxon>
        <taxon>Lachnospirales</taxon>
        <taxon>Lachnospiraceae</taxon>
        <taxon>Enterocloster</taxon>
    </lineage>
</organism>
<proteinExistence type="predicted"/>
<comment type="caution">
    <text evidence="1">The sequence shown here is derived from an EMBL/GenBank/DDBJ whole genome shotgun (WGS) entry which is preliminary data.</text>
</comment>
<accession>R0D412</accession>
<dbReference type="PATRIC" id="fig|999406.3.peg.2628"/>
<dbReference type="RefSeq" id="WP_002586492.1">
    <property type="nucleotide sequence ID" value="NZ_KB851034.1"/>
</dbReference>
<dbReference type="Proteomes" id="UP000013180">
    <property type="component" value="Unassembled WGS sequence"/>
</dbReference>
<name>R0D412_9FIRM</name>
<dbReference type="HOGENOM" id="CLU_028165_0_0_9"/>
<dbReference type="EMBL" id="AGYL01000019">
    <property type="protein sequence ID" value="ENZ64514.1"/>
    <property type="molecule type" value="Genomic_DNA"/>
</dbReference>
<dbReference type="AlphaFoldDB" id="R0D412"/>
<evidence type="ECO:0000313" key="2">
    <source>
        <dbReference type="Proteomes" id="UP000013180"/>
    </source>
</evidence>
<evidence type="ECO:0008006" key="3">
    <source>
        <dbReference type="Google" id="ProtNLM"/>
    </source>
</evidence>
<protein>
    <recommendedName>
        <fullName evidence="3">Terminase large subunit gp17-like C-terminal domain-containing protein</fullName>
    </recommendedName>
</protein>
<keyword evidence="2" id="KW-1185">Reference proteome</keyword>
<sequence length="576" mass="66741">MDFQEHRELIKKLKRQITEPPSLDILQLLLSELQYTMQDNPDLGADERKYVLSYSGFIKRWSLQRLQQTLDPQWDKLYWDTMLFEAPYLLDSYCLYIEKDRKPQQRFYEPRRKTLIKVVNKLQMLEDDQLDELFVHMPARVGKTQIITLGTSWHCCRNTELSNLYCSYKEDAGGAFLDGVTEIWTDPIYCHKDVFPNSRIVDTDAKANTIDLERKKKYKSLSGKGLTSGLNGLYDATGWLIADDILEGIQDVLSPDILRRKQTIFDNNLMKRKKEKCKVVYNGTIWSLHDIYMNRMAFLENNPEAKDIRWDVLKIPALDPETDESNFDYDYNLGFSTKYYRIERAKFEENDDMASWFSQCQQEPIERDGAVFNPDHMNFYNGVLPNEEPIKIVSACDVALGGSDYLSMPVAYIYSDGSVYIHDVVYDNSEKTITQPKVVKALIKNRVSNAFFEANAGGEMYKDEIDRMLKEKGIEINLVSKFAQQMLIGTGGSAAKTHQRKEQRIWDNAQTIRNFYFRDSGYQSIEYRKFMNSVYSFTINGKNKNDDAPDSLASLAVFIAKGSGVSAEVKIMRRPF</sequence>